<evidence type="ECO:0000313" key="2">
    <source>
        <dbReference type="EMBL" id="GLK76488.1"/>
    </source>
</evidence>
<accession>A0A9W6JHU1</accession>
<reference evidence="2" key="2">
    <citation type="submission" date="2023-01" db="EMBL/GenBank/DDBJ databases">
        <authorList>
            <person name="Sun Q."/>
            <person name="Evtushenko L."/>
        </authorList>
    </citation>
    <scope>NUCLEOTIDE SEQUENCE</scope>
    <source>
        <strain evidence="2">VKM B-2555</strain>
    </source>
</reference>
<dbReference type="EMBL" id="BSFK01000009">
    <property type="protein sequence ID" value="GLK76488.1"/>
    <property type="molecule type" value="Genomic_DNA"/>
</dbReference>
<dbReference type="AlphaFoldDB" id="A0A9W6JHU1"/>
<reference evidence="2" key="1">
    <citation type="journal article" date="2014" name="Int. J. Syst. Evol. Microbiol.">
        <title>Complete genome sequence of Corynebacterium casei LMG S-19264T (=DSM 44701T), isolated from a smear-ripened cheese.</title>
        <authorList>
            <consortium name="US DOE Joint Genome Institute (JGI-PGF)"/>
            <person name="Walter F."/>
            <person name="Albersmeier A."/>
            <person name="Kalinowski J."/>
            <person name="Ruckert C."/>
        </authorList>
    </citation>
    <scope>NUCLEOTIDE SEQUENCE</scope>
    <source>
        <strain evidence="2">VKM B-2555</strain>
    </source>
</reference>
<gene>
    <name evidence="2" type="ORF">GCM10008171_17420</name>
</gene>
<name>A0A9W6JHU1_9HYPH</name>
<organism evidence="2 3">
    <name type="scientific">Methylopila jiangsuensis</name>
    <dbReference type="NCBI Taxonomy" id="586230"/>
    <lineage>
        <taxon>Bacteria</taxon>
        <taxon>Pseudomonadati</taxon>
        <taxon>Pseudomonadota</taxon>
        <taxon>Alphaproteobacteria</taxon>
        <taxon>Hyphomicrobiales</taxon>
        <taxon>Methylopilaceae</taxon>
        <taxon>Methylopila</taxon>
    </lineage>
</organism>
<feature type="domain" description="VOC" evidence="1">
    <location>
        <begin position="28"/>
        <end position="51"/>
    </location>
</feature>
<dbReference type="SUPFAM" id="SSF54593">
    <property type="entry name" value="Glyoxalase/Bleomycin resistance protein/Dihydroxybiphenyl dioxygenase"/>
    <property type="match status" value="1"/>
</dbReference>
<protein>
    <recommendedName>
        <fullName evidence="1">VOC domain-containing protein</fullName>
    </recommendedName>
</protein>
<dbReference type="PROSITE" id="PS51819">
    <property type="entry name" value="VOC"/>
    <property type="match status" value="1"/>
</dbReference>
<comment type="caution">
    <text evidence="2">The sequence shown here is derived from an EMBL/GenBank/DDBJ whole genome shotgun (WGS) entry which is preliminary data.</text>
</comment>
<dbReference type="InterPro" id="IPR037523">
    <property type="entry name" value="VOC_core"/>
</dbReference>
<proteinExistence type="predicted"/>
<dbReference type="Proteomes" id="UP001143364">
    <property type="component" value="Unassembled WGS sequence"/>
</dbReference>
<evidence type="ECO:0000313" key="3">
    <source>
        <dbReference type="Proteomes" id="UP001143364"/>
    </source>
</evidence>
<dbReference type="InterPro" id="IPR029068">
    <property type="entry name" value="Glyas_Bleomycin-R_OHBP_Dase"/>
</dbReference>
<dbReference type="Gene3D" id="3.10.180.10">
    <property type="entry name" value="2,3-Dihydroxybiphenyl 1,2-Dioxygenase, domain 1"/>
    <property type="match status" value="1"/>
</dbReference>
<keyword evidence="3" id="KW-1185">Reference proteome</keyword>
<sequence>MKAGCKLAGACVDASLDLMSTGKPRLVGLNHTALEVGDVDEALRFYEAVIG</sequence>
<evidence type="ECO:0000259" key="1">
    <source>
        <dbReference type="PROSITE" id="PS51819"/>
    </source>
</evidence>